<gene>
    <name evidence="9" type="ORF">Plo01_58980</name>
</gene>
<evidence type="ECO:0000256" key="4">
    <source>
        <dbReference type="ARBA" id="ARBA00022692"/>
    </source>
</evidence>
<organism evidence="9 10">
    <name type="scientific">Planobispora longispora</name>
    <dbReference type="NCBI Taxonomy" id="28887"/>
    <lineage>
        <taxon>Bacteria</taxon>
        <taxon>Bacillati</taxon>
        <taxon>Actinomycetota</taxon>
        <taxon>Actinomycetes</taxon>
        <taxon>Streptosporangiales</taxon>
        <taxon>Streptosporangiaceae</taxon>
        <taxon>Planobispora</taxon>
    </lineage>
</organism>
<sequence length="187" mass="18936">MTGRETAALLLAVATMIFQVTILNRLPLPGGIAPDLALLAVVGFALVHGAEAGAITGFCAGLVGDVLPPAVHLIGEHALVLCLIGYAAGRVMEQAPDTAPVVALGCAAAGPVVAAVAGGLFGGLPIGPAVLTDRLVPAVVCNVLAAPPVVWAVMKIFRGRTRVAERAEFEVPSRVRYGVAGPLRSRP</sequence>
<dbReference type="InterPro" id="IPR007227">
    <property type="entry name" value="Cell_shape_determining_MreD"/>
</dbReference>
<dbReference type="AlphaFoldDB" id="A0A8J3RQS1"/>
<comment type="subcellular location">
    <subcellularLocation>
        <location evidence="1">Cell membrane</location>
        <topology evidence="1">Multi-pass membrane protein</topology>
    </subcellularLocation>
</comment>
<dbReference type="Pfam" id="PF04093">
    <property type="entry name" value="MreD"/>
    <property type="match status" value="1"/>
</dbReference>
<evidence type="ECO:0008006" key="11">
    <source>
        <dbReference type="Google" id="ProtNLM"/>
    </source>
</evidence>
<feature type="transmembrane region" description="Helical" evidence="8">
    <location>
        <begin position="101"/>
        <end position="123"/>
    </location>
</feature>
<accession>A0A8J3RQS1</accession>
<evidence type="ECO:0000256" key="1">
    <source>
        <dbReference type="ARBA" id="ARBA00004651"/>
    </source>
</evidence>
<keyword evidence="4 8" id="KW-0812">Transmembrane</keyword>
<dbReference type="GO" id="GO:0005886">
    <property type="term" value="C:plasma membrane"/>
    <property type="evidence" value="ECO:0007669"/>
    <property type="project" value="UniProtKB-SubCell"/>
</dbReference>
<keyword evidence="10" id="KW-1185">Reference proteome</keyword>
<evidence type="ECO:0000313" key="9">
    <source>
        <dbReference type="EMBL" id="GIH79469.1"/>
    </source>
</evidence>
<protein>
    <recommendedName>
        <fullName evidence="11">Rod shape-determining protein MreD</fullName>
    </recommendedName>
</protein>
<dbReference type="GO" id="GO:0008360">
    <property type="term" value="P:regulation of cell shape"/>
    <property type="evidence" value="ECO:0007669"/>
    <property type="project" value="UniProtKB-KW"/>
</dbReference>
<dbReference type="Proteomes" id="UP000616724">
    <property type="component" value="Unassembled WGS sequence"/>
</dbReference>
<evidence type="ECO:0000256" key="3">
    <source>
        <dbReference type="ARBA" id="ARBA00022475"/>
    </source>
</evidence>
<keyword evidence="6 8" id="KW-1133">Transmembrane helix</keyword>
<evidence type="ECO:0000256" key="5">
    <source>
        <dbReference type="ARBA" id="ARBA00022960"/>
    </source>
</evidence>
<keyword evidence="3" id="KW-1003">Cell membrane</keyword>
<feature type="transmembrane region" description="Helical" evidence="8">
    <location>
        <begin position="70"/>
        <end position="89"/>
    </location>
</feature>
<dbReference type="RefSeq" id="WP_203893924.1">
    <property type="nucleotide sequence ID" value="NZ_BOOH01000048.1"/>
</dbReference>
<reference evidence="9 10" key="1">
    <citation type="submission" date="2021-01" db="EMBL/GenBank/DDBJ databases">
        <title>Whole genome shotgun sequence of Planobispora longispora NBRC 13918.</title>
        <authorList>
            <person name="Komaki H."/>
            <person name="Tamura T."/>
        </authorList>
    </citation>
    <scope>NUCLEOTIDE SEQUENCE [LARGE SCALE GENOMIC DNA]</scope>
    <source>
        <strain evidence="9 10">NBRC 13918</strain>
    </source>
</reference>
<name>A0A8J3RQS1_9ACTN</name>
<feature type="transmembrane region" description="Helical" evidence="8">
    <location>
        <begin position="135"/>
        <end position="154"/>
    </location>
</feature>
<keyword evidence="5" id="KW-0133">Cell shape</keyword>
<proteinExistence type="inferred from homology"/>
<evidence type="ECO:0000313" key="10">
    <source>
        <dbReference type="Proteomes" id="UP000616724"/>
    </source>
</evidence>
<evidence type="ECO:0000256" key="7">
    <source>
        <dbReference type="ARBA" id="ARBA00023136"/>
    </source>
</evidence>
<evidence type="ECO:0000256" key="6">
    <source>
        <dbReference type="ARBA" id="ARBA00022989"/>
    </source>
</evidence>
<evidence type="ECO:0000256" key="2">
    <source>
        <dbReference type="ARBA" id="ARBA00007776"/>
    </source>
</evidence>
<dbReference type="NCBIfam" id="TIGR03426">
    <property type="entry name" value="shape_MreD"/>
    <property type="match status" value="1"/>
</dbReference>
<evidence type="ECO:0000256" key="8">
    <source>
        <dbReference type="SAM" id="Phobius"/>
    </source>
</evidence>
<comment type="similarity">
    <text evidence="2">Belongs to the MreD family.</text>
</comment>
<feature type="transmembrane region" description="Helical" evidence="8">
    <location>
        <begin position="6"/>
        <end position="24"/>
    </location>
</feature>
<keyword evidence="7 8" id="KW-0472">Membrane</keyword>
<comment type="caution">
    <text evidence="9">The sequence shown here is derived from an EMBL/GenBank/DDBJ whole genome shotgun (WGS) entry which is preliminary data.</text>
</comment>
<dbReference type="EMBL" id="BOOH01000048">
    <property type="protein sequence ID" value="GIH79469.1"/>
    <property type="molecule type" value="Genomic_DNA"/>
</dbReference>